<reference evidence="3 4" key="1">
    <citation type="submission" date="2019-03" db="EMBL/GenBank/DDBJ databases">
        <authorList>
            <person name="Gaulin E."/>
            <person name="Dumas B."/>
        </authorList>
    </citation>
    <scope>NUCLEOTIDE SEQUENCE [LARGE SCALE GENOMIC DNA]</scope>
    <source>
        <strain evidence="3">CBS 568.67</strain>
    </source>
</reference>
<dbReference type="EMBL" id="VJMH01005538">
    <property type="protein sequence ID" value="KAF0694797.1"/>
    <property type="molecule type" value="Genomic_DNA"/>
</dbReference>
<proteinExistence type="predicted"/>
<evidence type="ECO:0000256" key="1">
    <source>
        <dbReference type="SAM" id="SignalP"/>
    </source>
</evidence>
<reference evidence="2" key="2">
    <citation type="submission" date="2019-06" db="EMBL/GenBank/DDBJ databases">
        <title>Genomics analysis of Aphanomyces spp. identifies a new class of oomycete effector associated with host adaptation.</title>
        <authorList>
            <person name="Gaulin E."/>
        </authorList>
    </citation>
    <scope>NUCLEOTIDE SEQUENCE</scope>
    <source>
        <strain evidence="2">CBS 578.67</strain>
    </source>
</reference>
<organism evidence="3 4">
    <name type="scientific">Aphanomyces stellatus</name>
    <dbReference type="NCBI Taxonomy" id="120398"/>
    <lineage>
        <taxon>Eukaryota</taxon>
        <taxon>Sar</taxon>
        <taxon>Stramenopiles</taxon>
        <taxon>Oomycota</taxon>
        <taxon>Saprolegniomycetes</taxon>
        <taxon>Saprolegniales</taxon>
        <taxon>Verrucalvaceae</taxon>
        <taxon>Aphanomyces</taxon>
    </lineage>
</organism>
<keyword evidence="1" id="KW-0732">Signal</keyword>
<sequence length="173" mass="19504">MFAKTSLVLAAMASTVSSSYILLYKCHRITHVFDPQHGQLPPYDNASWKVGYTDVRDGSDLHFSDGWQEWHHKTLYPDNSDVPALCGPLKEKTSYGDLSLGPNDRSPAALYKDGQPWAACFTGMDGTQEREGEFIRPTFRVDNHCRVWLTCFVPPEPLPPLLKGLHLRRGQTN</sequence>
<accession>A0A485L0E0</accession>
<protein>
    <submittedName>
        <fullName evidence="3">Aste57867_14321 protein</fullName>
    </submittedName>
</protein>
<dbReference type="Proteomes" id="UP000332933">
    <property type="component" value="Unassembled WGS sequence"/>
</dbReference>
<feature type="chain" id="PRO_5036355503" evidence="1">
    <location>
        <begin position="19"/>
        <end position="173"/>
    </location>
</feature>
<evidence type="ECO:0000313" key="2">
    <source>
        <dbReference type="EMBL" id="KAF0694797.1"/>
    </source>
</evidence>
<dbReference type="EMBL" id="CAADRA010005559">
    <property type="protein sequence ID" value="VFT91145.1"/>
    <property type="molecule type" value="Genomic_DNA"/>
</dbReference>
<evidence type="ECO:0000313" key="4">
    <source>
        <dbReference type="Proteomes" id="UP000332933"/>
    </source>
</evidence>
<name>A0A485L0E0_9STRA</name>
<keyword evidence="4" id="KW-1185">Reference proteome</keyword>
<feature type="signal peptide" evidence="1">
    <location>
        <begin position="1"/>
        <end position="18"/>
    </location>
</feature>
<dbReference type="AlphaFoldDB" id="A0A485L0E0"/>
<evidence type="ECO:0000313" key="3">
    <source>
        <dbReference type="EMBL" id="VFT91145.1"/>
    </source>
</evidence>
<gene>
    <name evidence="3" type="primary">Aste57867_14321</name>
    <name evidence="2" type="ORF">As57867_014267</name>
    <name evidence="3" type="ORF">ASTE57867_14321</name>
</gene>